<name>A0A6P4BEK6_ARADU</name>
<reference evidence="1" key="1">
    <citation type="journal article" date="2016" name="Nat. Genet.">
        <title>The genome sequences of Arachis duranensis and Arachis ipaensis, the diploid ancestors of cultivated peanut.</title>
        <authorList>
            <person name="Bertioli D.J."/>
            <person name="Cannon S.B."/>
            <person name="Froenicke L."/>
            <person name="Huang G."/>
            <person name="Farmer A.D."/>
            <person name="Cannon E.K."/>
            <person name="Liu X."/>
            <person name="Gao D."/>
            <person name="Clevenger J."/>
            <person name="Dash S."/>
            <person name="Ren L."/>
            <person name="Moretzsohn M.C."/>
            <person name="Shirasawa K."/>
            <person name="Huang W."/>
            <person name="Vidigal B."/>
            <person name="Abernathy B."/>
            <person name="Chu Y."/>
            <person name="Niederhuth C.E."/>
            <person name="Umale P."/>
            <person name="Araujo A.C."/>
            <person name="Kozik A."/>
            <person name="Kim K.D."/>
            <person name="Burow M.D."/>
            <person name="Varshney R.K."/>
            <person name="Wang X."/>
            <person name="Zhang X."/>
            <person name="Barkley N."/>
            <person name="Guimaraes P.M."/>
            <person name="Isobe S."/>
            <person name="Guo B."/>
            <person name="Liao B."/>
            <person name="Stalker H.T."/>
            <person name="Schmitz R.J."/>
            <person name="Scheffler B.E."/>
            <person name="Leal-Bertioli S.C."/>
            <person name="Xun X."/>
            <person name="Jackson S.A."/>
            <person name="Michelmore R."/>
            <person name="Ozias-Akins P."/>
        </authorList>
    </citation>
    <scope>NUCLEOTIDE SEQUENCE [LARGE SCALE GENOMIC DNA]</scope>
    <source>
        <strain evidence="1">cv. V14167</strain>
    </source>
</reference>
<dbReference type="RefSeq" id="XP_015936426.1">
    <property type="nucleotide sequence ID" value="XM_016080940.1"/>
</dbReference>
<keyword evidence="1" id="KW-1185">Reference proteome</keyword>
<protein>
    <submittedName>
        <fullName evidence="2">Uncharacterized protein LOC107462374</fullName>
    </submittedName>
</protein>
<accession>A0A6P4BEK6</accession>
<sequence>MSPFWIVYDKACHLSIEIEHKAYWAVKQCNMDFTQAGIVRKLQLKELECLRIEAYENTRIYIHKKDFQEGDEVLLYNSRLRLMPGKLCSRWDGPYKVKEVKPFGVVELLHPQSGTTFKVNSHRVKRYHGYKSQKELEVFLLEDPPSARN</sequence>
<organism evidence="1 2">
    <name type="scientific">Arachis duranensis</name>
    <name type="common">Wild peanut</name>
    <dbReference type="NCBI Taxonomy" id="130453"/>
    <lineage>
        <taxon>Eukaryota</taxon>
        <taxon>Viridiplantae</taxon>
        <taxon>Streptophyta</taxon>
        <taxon>Embryophyta</taxon>
        <taxon>Tracheophyta</taxon>
        <taxon>Spermatophyta</taxon>
        <taxon>Magnoliopsida</taxon>
        <taxon>eudicotyledons</taxon>
        <taxon>Gunneridae</taxon>
        <taxon>Pentapetalae</taxon>
        <taxon>rosids</taxon>
        <taxon>fabids</taxon>
        <taxon>Fabales</taxon>
        <taxon>Fabaceae</taxon>
        <taxon>Papilionoideae</taxon>
        <taxon>50 kb inversion clade</taxon>
        <taxon>dalbergioids sensu lato</taxon>
        <taxon>Dalbergieae</taxon>
        <taxon>Pterocarpus clade</taxon>
        <taxon>Arachis</taxon>
    </lineage>
</organism>
<dbReference type="AlphaFoldDB" id="A0A6P4BEK6"/>
<evidence type="ECO:0000313" key="1">
    <source>
        <dbReference type="Proteomes" id="UP000515211"/>
    </source>
</evidence>
<evidence type="ECO:0000313" key="2">
    <source>
        <dbReference type="RefSeq" id="XP_015936426.1"/>
    </source>
</evidence>
<proteinExistence type="predicted"/>
<gene>
    <name evidence="2" type="primary">LOC107462374</name>
</gene>
<dbReference type="GeneID" id="107462374"/>
<dbReference type="KEGG" id="adu:107462374"/>
<dbReference type="Proteomes" id="UP000515211">
    <property type="component" value="Chromosome 8"/>
</dbReference>
<reference evidence="2" key="2">
    <citation type="submission" date="2025-08" db="UniProtKB">
        <authorList>
            <consortium name="RefSeq"/>
        </authorList>
    </citation>
    <scope>IDENTIFICATION</scope>
    <source>
        <tissue evidence="2">Whole plant</tissue>
    </source>
</reference>